<dbReference type="InterPro" id="IPR021135">
    <property type="entry name" value="PEP_COase"/>
</dbReference>
<dbReference type="InterPro" id="IPR033129">
    <property type="entry name" value="PEPCASE_His_AS"/>
</dbReference>
<evidence type="ECO:0000256" key="4">
    <source>
        <dbReference type="ARBA" id="ARBA00012305"/>
    </source>
</evidence>
<dbReference type="InterPro" id="IPR018129">
    <property type="entry name" value="PEP_COase_Lys_AS"/>
</dbReference>
<dbReference type="Proteomes" id="UP000392064">
    <property type="component" value="Chromosome"/>
</dbReference>
<dbReference type="GO" id="GO:0006107">
    <property type="term" value="P:oxaloacetate metabolic process"/>
    <property type="evidence" value="ECO:0007669"/>
    <property type="project" value="UniProtKB-UniRule"/>
</dbReference>
<evidence type="ECO:0000256" key="5">
    <source>
        <dbReference type="ARBA" id="ARBA00022419"/>
    </source>
</evidence>
<evidence type="ECO:0000313" key="14">
    <source>
        <dbReference type="EMBL" id="QGG40058.1"/>
    </source>
</evidence>
<feature type="compositionally biased region" description="Basic and acidic residues" evidence="13">
    <location>
        <begin position="36"/>
        <end position="50"/>
    </location>
</feature>
<dbReference type="SUPFAM" id="SSF51621">
    <property type="entry name" value="Phosphoenolpyruvate/pyruvate domain"/>
    <property type="match status" value="1"/>
</dbReference>
<dbReference type="NCBIfam" id="NF000584">
    <property type="entry name" value="PRK00009.1"/>
    <property type="match status" value="1"/>
</dbReference>
<dbReference type="PROSITE" id="PS00781">
    <property type="entry name" value="PEPCASE_1"/>
    <property type="match status" value="1"/>
</dbReference>
<comment type="cofactor">
    <cofactor evidence="1 10">
        <name>Mg(2+)</name>
        <dbReference type="ChEBI" id="CHEBI:18420"/>
    </cofactor>
</comment>
<dbReference type="PRINTS" id="PR00150">
    <property type="entry name" value="PEPCARBXLASE"/>
</dbReference>
<comment type="similarity">
    <text evidence="3 10">Belongs to the PEPCase type 1 family.</text>
</comment>
<comment type="catalytic activity">
    <reaction evidence="9 10">
        <text>oxaloacetate + phosphate = phosphoenolpyruvate + hydrogencarbonate</text>
        <dbReference type="Rhea" id="RHEA:28370"/>
        <dbReference type="ChEBI" id="CHEBI:16452"/>
        <dbReference type="ChEBI" id="CHEBI:17544"/>
        <dbReference type="ChEBI" id="CHEBI:43474"/>
        <dbReference type="ChEBI" id="CHEBI:58702"/>
        <dbReference type="EC" id="4.1.1.31"/>
    </reaction>
</comment>
<dbReference type="KEGG" id="aef:GEV26_00935"/>
<keyword evidence="14" id="KW-0670">Pyruvate</keyword>
<dbReference type="Gene3D" id="1.20.1440.90">
    <property type="entry name" value="Phosphoenolpyruvate/pyruvate domain"/>
    <property type="match status" value="1"/>
</dbReference>
<evidence type="ECO:0000256" key="3">
    <source>
        <dbReference type="ARBA" id="ARBA00008346"/>
    </source>
</evidence>
<dbReference type="PANTHER" id="PTHR30523:SF6">
    <property type="entry name" value="PHOSPHOENOLPYRUVATE CARBOXYLASE"/>
    <property type="match status" value="1"/>
</dbReference>
<keyword evidence="15" id="KW-1185">Reference proteome</keyword>
<dbReference type="HAMAP" id="MF_00595">
    <property type="entry name" value="PEPcase_type1"/>
    <property type="match status" value="1"/>
</dbReference>
<dbReference type="GO" id="GO:0005829">
    <property type="term" value="C:cytosol"/>
    <property type="evidence" value="ECO:0007669"/>
    <property type="project" value="TreeGrafter"/>
</dbReference>
<feature type="region of interest" description="Disordered" evidence="13">
    <location>
        <begin position="1"/>
        <end position="51"/>
    </location>
</feature>
<keyword evidence="7 10" id="KW-0456">Lyase</keyword>
<reference evidence="14 15" key="1">
    <citation type="submission" date="2019-11" db="EMBL/GenBank/DDBJ databases">
        <authorList>
            <person name="Li J."/>
        </authorList>
    </citation>
    <scope>NUCLEOTIDE SEQUENCE [LARGE SCALE GENOMIC DNA]</scope>
    <source>
        <strain evidence="14 15">MF47</strain>
    </source>
</reference>
<accession>A0A5Q2MBW6</accession>
<keyword evidence="8 10" id="KW-0120">Carbon dioxide fixation</keyword>
<dbReference type="EC" id="4.1.1.31" evidence="4 10"/>
<evidence type="ECO:0000256" key="11">
    <source>
        <dbReference type="PROSITE-ProRule" id="PRU10111"/>
    </source>
</evidence>
<comment type="subunit">
    <text evidence="10">Homotetramer.</text>
</comment>
<evidence type="ECO:0000313" key="15">
    <source>
        <dbReference type="Proteomes" id="UP000392064"/>
    </source>
</evidence>
<evidence type="ECO:0000256" key="8">
    <source>
        <dbReference type="ARBA" id="ARBA00023300"/>
    </source>
</evidence>
<feature type="compositionally biased region" description="Pro residues" evidence="13">
    <location>
        <begin position="7"/>
        <end position="16"/>
    </location>
</feature>
<evidence type="ECO:0000256" key="6">
    <source>
        <dbReference type="ARBA" id="ARBA00022842"/>
    </source>
</evidence>
<dbReference type="Pfam" id="PF00311">
    <property type="entry name" value="PEPcase"/>
    <property type="match status" value="1"/>
</dbReference>
<evidence type="ECO:0000256" key="12">
    <source>
        <dbReference type="PROSITE-ProRule" id="PRU10112"/>
    </source>
</evidence>
<dbReference type="EMBL" id="CP045737">
    <property type="protein sequence ID" value="QGG40058.1"/>
    <property type="molecule type" value="Genomic_DNA"/>
</dbReference>
<gene>
    <name evidence="10" type="primary">ppc</name>
    <name evidence="14" type="ORF">GEV26_00935</name>
</gene>
<feature type="active site" evidence="10 12">
    <location>
        <position position="674"/>
    </location>
</feature>
<organism evidence="14 15">
    <name type="scientific">Aeromicrobium yanjiei</name>
    <dbReference type="NCBI Taxonomy" id="2662028"/>
    <lineage>
        <taxon>Bacteria</taxon>
        <taxon>Bacillati</taxon>
        <taxon>Actinomycetota</taxon>
        <taxon>Actinomycetes</taxon>
        <taxon>Propionibacteriales</taxon>
        <taxon>Nocardioidaceae</taxon>
        <taxon>Aeromicrobium</taxon>
    </lineage>
</organism>
<sequence>MKARPPRTGPAGPPPTLRTAPYVRSSSSPQKSWPRGPDELCARRGDERKGPCVLEGEQQASDHLPATFTRQTGAVTSTSRLTTEEILASDRRQPDPALFGGGVASDAEHAALRASVRQLTTLLGEALTRHEGAELLALVEKVRRLARQPDDAELRDVLDEIDPRTAVVLARAFTAYFQLVNTTEQLHRWQELAADAEGPLSATIGRIGDALEEGRISRETLTEVLERLEYRPVFTAHPTEASRRSVLRLLRKIAETIRAMEDPRRAPARVQADDRRLAELVDLLWQTDELRVVRPEPKDEARTSVYYLRSIASEVVPDLLAELDRQLGRLDVALPTTARPLRFGTWAGGDRDGNPNVTPAVTLDILHLQHTSGLAELIGMVDEILTEMTASTRIVTASDALRESLEADAHALPITWESIRRLNADEPYRLKLSFVRVRLLRARERLVNGTPHEPGRDYLTFDELVADLQLVRDSMLAAGDELTGNGAILRLIRTAVAFGAGLATMDVREHSDKHHAALAELYGRIGEVDYAALERPERIEVLSREMASVRPLTGLAGGGSGPAATASLSLLGVIRDALDTYGPEVIETYIVSMTHDVDDLFAVVVLAREVGLVDLVGDEVTARIGFAPLFETVAELEAAGPLLEALLGDPTYRRIVAARGDVQEIMLGYSDSSKDAGIAASQWQVHRAQRALRDIARAHGVTLRLFHGRGGSTGRGGGPTAEAIMSQPYGSLDGPIKITEQGEVISDKYSLPGLGRQNLEAALAAVLEASVLHRTSLLPTDVLDGWNGTMDLVAEQGKQAYRALVRDEALVPFFVSATPVDELGKMNIGSRPAKRPGGAGGLDDLRAIPWVFGWTQSRIILPGWFGVGSGLAAAFEDGRGETLQEMYGSWAFFRTFVSNVQMTLAKTDLDIAAEYVQALVPQDSRAIFDTIRREHELAVEQVLRVTGHGSLLESAPVLQRTLELRDFYLAPLHALQVSLLRQVRAVDEPDDDLQRALLLTINGISAGLRNTG</sequence>
<proteinExistence type="inferred from homology"/>
<name>A0A5Q2MBW6_9ACTN</name>
<dbReference type="GO" id="GO:0000287">
    <property type="term" value="F:magnesium ion binding"/>
    <property type="evidence" value="ECO:0007669"/>
    <property type="project" value="UniProtKB-UniRule"/>
</dbReference>
<evidence type="ECO:0000256" key="1">
    <source>
        <dbReference type="ARBA" id="ARBA00001946"/>
    </source>
</evidence>
<dbReference type="AlphaFoldDB" id="A0A5Q2MBW6"/>
<feature type="active site" evidence="10 11">
    <location>
        <position position="237"/>
    </location>
</feature>
<dbReference type="PROSITE" id="PS00393">
    <property type="entry name" value="PEPCASE_2"/>
    <property type="match status" value="1"/>
</dbReference>
<dbReference type="InterPro" id="IPR022805">
    <property type="entry name" value="PEP_COase_bac/pln-type"/>
</dbReference>
<keyword evidence="6 10" id="KW-0460">Magnesium</keyword>
<evidence type="ECO:0000256" key="9">
    <source>
        <dbReference type="ARBA" id="ARBA00048995"/>
    </source>
</evidence>
<comment type="function">
    <text evidence="2 10">Forms oxaloacetate, a four-carbon dicarboxylic acid source for the tricarboxylic acid cycle.</text>
</comment>
<dbReference type="InterPro" id="IPR015813">
    <property type="entry name" value="Pyrv/PenolPyrv_kinase-like_dom"/>
</dbReference>
<dbReference type="GO" id="GO:0015977">
    <property type="term" value="P:carbon fixation"/>
    <property type="evidence" value="ECO:0007669"/>
    <property type="project" value="UniProtKB-UniRule"/>
</dbReference>
<evidence type="ECO:0000256" key="7">
    <source>
        <dbReference type="ARBA" id="ARBA00023239"/>
    </source>
</evidence>
<protein>
    <recommendedName>
        <fullName evidence="5 10">Phosphoenolpyruvate carboxylase</fullName>
        <shortName evidence="10">PEPC</shortName>
        <shortName evidence="10">PEPCase</shortName>
        <ecNumber evidence="4 10">4.1.1.31</ecNumber>
    </recommendedName>
</protein>
<dbReference type="GO" id="GO:0008964">
    <property type="term" value="F:phosphoenolpyruvate carboxylase activity"/>
    <property type="evidence" value="ECO:0007669"/>
    <property type="project" value="UniProtKB-UniRule"/>
</dbReference>
<evidence type="ECO:0000256" key="2">
    <source>
        <dbReference type="ARBA" id="ARBA00003670"/>
    </source>
</evidence>
<evidence type="ECO:0000256" key="13">
    <source>
        <dbReference type="SAM" id="MobiDB-lite"/>
    </source>
</evidence>
<dbReference type="PANTHER" id="PTHR30523">
    <property type="entry name" value="PHOSPHOENOLPYRUVATE CARBOXYLASE"/>
    <property type="match status" value="1"/>
</dbReference>
<dbReference type="GO" id="GO:0006099">
    <property type="term" value="P:tricarboxylic acid cycle"/>
    <property type="evidence" value="ECO:0007669"/>
    <property type="project" value="InterPro"/>
</dbReference>
<evidence type="ECO:0000256" key="10">
    <source>
        <dbReference type="HAMAP-Rule" id="MF_00595"/>
    </source>
</evidence>